<dbReference type="Proteomes" id="UP000254573">
    <property type="component" value="Unassembled WGS sequence"/>
</dbReference>
<organism evidence="1 2">
    <name type="scientific">Pandoraea pnomenusa</name>
    <dbReference type="NCBI Taxonomy" id="93220"/>
    <lineage>
        <taxon>Bacteria</taxon>
        <taxon>Pseudomonadati</taxon>
        <taxon>Pseudomonadota</taxon>
        <taxon>Betaproteobacteria</taxon>
        <taxon>Burkholderiales</taxon>
        <taxon>Burkholderiaceae</taxon>
        <taxon>Pandoraea</taxon>
    </lineage>
</organism>
<accession>A0A379KF18</accession>
<name>A0A379KF18_9BURK</name>
<sequence>MYTLESLETTSTVFFSNGTPRRIEFTATFKRADNYDLRLLGLATGLLGNLAGDALGGAGGLVGGAIGAAVGGVVGKAP</sequence>
<proteinExistence type="predicted"/>
<evidence type="ECO:0000313" key="2">
    <source>
        <dbReference type="Proteomes" id="UP000254573"/>
    </source>
</evidence>
<dbReference type="AlphaFoldDB" id="A0A379KF18"/>
<reference evidence="1 2" key="1">
    <citation type="submission" date="2018-06" db="EMBL/GenBank/DDBJ databases">
        <authorList>
            <consortium name="Pathogen Informatics"/>
            <person name="Doyle S."/>
        </authorList>
    </citation>
    <scope>NUCLEOTIDE SEQUENCE [LARGE SCALE GENOMIC DNA]</scope>
    <source>
        <strain evidence="1 2">NCTC13160</strain>
    </source>
</reference>
<gene>
    <name evidence="1" type="ORF">NCTC13160_04972</name>
</gene>
<protein>
    <submittedName>
        <fullName evidence="1">Phage protein U</fullName>
    </submittedName>
</protein>
<evidence type="ECO:0000313" key="1">
    <source>
        <dbReference type="EMBL" id="SUD65874.1"/>
    </source>
</evidence>
<dbReference type="EMBL" id="UGSG01000003">
    <property type="protein sequence ID" value="SUD65874.1"/>
    <property type="molecule type" value="Genomic_DNA"/>
</dbReference>